<feature type="region of interest" description="Disordered" evidence="1">
    <location>
        <begin position="27"/>
        <end position="53"/>
    </location>
</feature>
<keyword evidence="3" id="KW-1185">Reference proteome</keyword>
<evidence type="ECO:0000256" key="1">
    <source>
        <dbReference type="SAM" id="MobiDB-lite"/>
    </source>
</evidence>
<comment type="caution">
    <text evidence="2">The sequence shown here is derived from an EMBL/GenBank/DDBJ whole genome shotgun (WGS) entry which is preliminary data.</text>
</comment>
<evidence type="ECO:0000313" key="2">
    <source>
        <dbReference type="EMBL" id="KAG8197783.1"/>
    </source>
</evidence>
<sequence length="77" mass="8749">MCYNLFHDTTQSKMCYSLFKPTSPKLRRGIDIDIPPSSLNPTSRFHDDEPHQEDGDQYCGILLRMPSGWGDAAEGCR</sequence>
<evidence type="ECO:0000313" key="3">
    <source>
        <dbReference type="Proteomes" id="UP000827092"/>
    </source>
</evidence>
<feature type="compositionally biased region" description="Basic and acidic residues" evidence="1">
    <location>
        <begin position="44"/>
        <end position="53"/>
    </location>
</feature>
<proteinExistence type="predicted"/>
<dbReference type="EMBL" id="JAFNEN010000050">
    <property type="protein sequence ID" value="KAG8197783.1"/>
    <property type="molecule type" value="Genomic_DNA"/>
</dbReference>
<dbReference type="Proteomes" id="UP000827092">
    <property type="component" value="Unassembled WGS sequence"/>
</dbReference>
<reference evidence="2 3" key="1">
    <citation type="journal article" date="2022" name="Nat. Ecol. Evol.">
        <title>A masculinizing supergene underlies an exaggerated male reproductive morph in a spider.</title>
        <authorList>
            <person name="Hendrickx F."/>
            <person name="De Corte Z."/>
            <person name="Sonet G."/>
            <person name="Van Belleghem S.M."/>
            <person name="Kostlbacher S."/>
            <person name="Vangestel C."/>
        </authorList>
    </citation>
    <scope>NUCLEOTIDE SEQUENCE [LARGE SCALE GENOMIC DNA]</scope>
    <source>
        <strain evidence="2">W744_W776</strain>
    </source>
</reference>
<dbReference type="AlphaFoldDB" id="A0AAV6VP23"/>
<gene>
    <name evidence="2" type="ORF">JTE90_006484</name>
</gene>
<name>A0AAV6VP23_9ARAC</name>
<organism evidence="2 3">
    <name type="scientific">Oedothorax gibbosus</name>
    <dbReference type="NCBI Taxonomy" id="931172"/>
    <lineage>
        <taxon>Eukaryota</taxon>
        <taxon>Metazoa</taxon>
        <taxon>Ecdysozoa</taxon>
        <taxon>Arthropoda</taxon>
        <taxon>Chelicerata</taxon>
        <taxon>Arachnida</taxon>
        <taxon>Araneae</taxon>
        <taxon>Araneomorphae</taxon>
        <taxon>Entelegynae</taxon>
        <taxon>Araneoidea</taxon>
        <taxon>Linyphiidae</taxon>
        <taxon>Erigoninae</taxon>
        <taxon>Oedothorax</taxon>
    </lineage>
</organism>
<accession>A0AAV6VP23</accession>
<protein>
    <submittedName>
        <fullName evidence="2">Uncharacterized protein</fullName>
    </submittedName>
</protein>